<dbReference type="AlphaFoldDB" id="A0A1R3RHA1"/>
<keyword evidence="3" id="KW-1185">Reference proteome</keyword>
<dbReference type="OrthoDB" id="2831558at2759"/>
<sequence length="425" mass="48775">MEDITCAWRIVEEKFKVEVAKVEPCEELDPHGSTKSYKVELRAPTAEAGEVPMQAGTARTPYNMRRLIIQFKSTWMAMSDSYWATNKVAAMKLARDILYNTPFDGAVPDVYYWNDGRDRPGEKAWVIQGAAPRCETLTRRFNRSDENEQKAILEQIAQLQRYFQGYKMPRSYGSCALTSTGQIRAGPLEQPFLGGPFGTTRDMMRAELQLDLAKAQSHRWLRGWEGEPQLRKQLDEFMTHSMDKMLSEILDDEPIFTLNKLELSNFMCDKYEGRITYIIDFSYASITHPLMEFFNSYVTMFGILPFPLDQNWGILYRAIFEGFEEEDIEVDLRELDILARTKQIRNPAASYRIGRQLYDAFEKAKVMTPRNRKGAKAMAAFKGLCAAVGGQSLVLSSRGTSFEKVYKAKVKHFAEYLELVSTWGN</sequence>
<name>A0A1R3RHA1_ASPC5</name>
<gene>
    <name evidence="2" type="ORF">ASPCADRAFT_516842</name>
</gene>
<dbReference type="Pfam" id="PF01636">
    <property type="entry name" value="APH"/>
    <property type="match status" value="1"/>
</dbReference>
<dbReference type="InterPro" id="IPR051678">
    <property type="entry name" value="AGP_Transferase"/>
</dbReference>
<dbReference type="Proteomes" id="UP000188318">
    <property type="component" value="Unassembled WGS sequence"/>
</dbReference>
<evidence type="ECO:0000259" key="1">
    <source>
        <dbReference type="Pfam" id="PF01636"/>
    </source>
</evidence>
<protein>
    <recommendedName>
        <fullName evidence="1">Aminoglycoside phosphotransferase domain-containing protein</fullName>
    </recommendedName>
</protein>
<dbReference type="STRING" id="602072.A0A1R3RHA1"/>
<dbReference type="VEuPathDB" id="FungiDB:ASPCADRAFT_516842"/>
<dbReference type="InterPro" id="IPR011009">
    <property type="entry name" value="Kinase-like_dom_sf"/>
</dbReference>
<dbReference type="OMA" id="CAWRIVE"/>
<dbReference type="PANTHER" id="PTHR21310:SF15">
    <property type="entry name" value="AMINOGLYCOSIDE PHOSPHOTRANSFERASE DOMAIN-CONTAINING PROTEIN"/>
    <property type="match status" value="1"/>
</dbReference>
<evidence type="ECO:0000313" key="3">
    <source>
        <dbReference type="Proteomes" id="UP000188318"/>
    </source>
</evidence>
<evidence type="ECO:0000313" key="2">
    <source>
        <dbReference type="EMBL" id="OOF93862.1"/>
    </source>
</evidence>
<dbReference type="PANTHER" id="PTHR21310">
    <property type="entry name" value="AMINOGLYCOSIDE PHOSPHOTRANSFERASE-RELATED-RELATED"/>
    <property type="match status" value="1"/>
</dbReference>
<dbReference type="SUPFAM" id="SSF56112">
    <property type="entry name" value="Protein kinase-like (PK-like)"/>
    <property type="match status" value="1"/>
</dbReference>
<reference evidence="3" key="1">
    <citation type="journal article" date="2017" name="Genome Biol.">
        <title>Comparative genomics reveals high biological diversity and specific adaptations in the industrially and medically important fungal genus Aspergillus.</title>
        <authorList>
            <person name="de Vries R.P."/>
            <person name="Riley R."/>
            <person name="Wiebenga A."/>
            <person name="Aguilar-Osorio G."/>
            <person name="Amillis S."/>
            <person name="Uchima C.A."/>
            <person name="Anderluh G."/>
            <person name="Asadollahi M."/>
            <person name="Askin M."/>
            <person name="Barry K."/>
            <person name="Battaglia E."/>
            <person name="Bayram O."/>
            <person name="Benocci T."/>
            <person name="Braus-Stromeyer S.A."/>
            <person name="Caldana C."/>
            <person name="Canovas D."/>
            <person name="Cerqueira G.C."/>
            <person name="Chen F."/>
            <person name="Chen W."/>
            <person name="Choi C."/>
            <person name="Clum A."/>
            <person name="Dos Santos R.A."/>
            <person name="Damasio A.R."/>
            <person name="Diallinas G."/>
            <person name="Emri T."/>
            <person name="Fekete E."/>
            <person name="Flipphi M."/>
            <person name="Freyberg S."/>
            <person name="Gallo A."/>
            <person name="Gournas C."/>
            <person name="Habgood R."/>
            <person name="Hainaut M."/>
            <person name="Harispe M.L."/>
            <person name="Henrissat B."/>
            <person name="Hilden K.S."/>
            <person name="Hope R."/>
            <person name="Hossain A."/>
            <person name="Karabika E."/>
            <person name="Karaffa L."/>
            <person name="Karanyi Z."/>
            <person name="Krasevec N."/>
            <person name="Kuo A."/>
            <person name="Kusch H."/>
            <person name="LaButti K."/>
            <person name="Lagendijk E.L."/>
            <person name="Lapidus A."/>
            <person name="Levasseur A."/>
            <person name="Lindquist E."/>
            <person name="Lipzen A."/>
            <person name="Logrieco A.F."/>
            <person name="MacCabe A."/>
            <person name="Maekelae M.R."/>
            <person name="Malavazi I."/>
            <person name="Melin P."/>
            <person name="Meyer V."/>
            <person name="Mielnichuk N."/>
            <person name="Miskei M."/>
            <person name="Molnar A.P."/>
            <person name="Mule G."/>
            <person name="Ngan C.Y."/>
            <person name="Orejas M."/>
            <person name="Orosz E."/>
            <person name="Ouedraogo J.P."/>
            <person name="Overkamp K.M."/>
            <person name="Park H.-S."/>
            <person name="Perrone G."/>
            <person name="Piumi F."/>
            <person name="Punt P.J."/>
            <person name="Ram A.F."/>
            <person name="Ramon A."/>
            <person name="Rauscher S."/>
            <person name="Record E."/>
            <person name="Riano-Pachon D.M."/>
            <person name="Robert V."/>
            <person name="Roehrig J."/>
            <person name="Ruller R."/>
            <person name="Salamov A."/>
            <person name="Salih N.S."/>
            <person name="Samson R.A."/>
            <person name="Sandor E."/>
            <person name="Sanguinetti M."/>
            <person name="Schuetze T."/>
            <person name="Sepcic K."/>
            <person name="Shelest E."/>
            <person name="Sherlock G."/>
            <person name="Sophianopoulou V."/>
            <person name="Squina F.M."/>
            <person name="Sun H."/>
            <person name="Susca A."/>
            <person name="Todd R.B."/>
            <person name="Tsang A."/>
            <person name="Unkles S.E."/>
            <person name="van de Wiele N."/>
            <person name="van Rossen-Uffink D."/>
            <person name="Oliveira J.V."/>
            <person name="Vesth T.C."/>
            <person name="Visser J."/>
            <person name="Yu J.-H."/>
            <person name="Zhou M."/>
            <person name="Andersen M.R."/>
            <person name="Archer D.B."/>
            <person name="Baker S.E."/>
            <person name="Benoit I."/>
            <person name="Brakhage A.A."/>
            <person name="Braus G.H."/>
            <person name="Fischer R."/>
            <person name="Frisvad J.C."/>
            <person name="Goldman G.H."/>
            <person name="Houbraken J."/>
            <person name="Oakley B."/>
            <person name="Pocsi I."/>
            <person name="Scazzocchio C."/>
            <person name="Seiboth B."/>
            <person name="vanKuyk P.A."/>
            <person name="Wortman J."/>
            <person name="Dyer P.S."/>
            <person name="Grigoriev I.V."/>
        </authorList>
    </citation>
    <scope>NUCLEOTIDE SEQUENCE [LARGE SCALE GENOMIC DNA]</scope>
    <source>
        <strain evidence="3">ITEM 5010</strain>
    </source>
</reference>
<dbReference type="EMBL" id="KV907503">
    <property type="protein sequence ID" value="OOF93862.1"/>
    <property type="molecule type" value="Genomic_DNA"/>
</dbReference>
<accession>A0A1R3RHA1</accession>
<proteinExistence type="predicted"/>
<feature type="domain" description="Aminoglycoside phosphotransferase" evidence="1">
    <location>
        <begin position="136"/>
        <end position="298"/>
    </location>
</feature>
<organism evidence="2 3">
    <name type="scientific">Aspergillus carbonarius (strain ITEM 5010)</name>
    <dbReference type="NCBI Taxonomy" id="602072"/>
    <lineage>
        <taxon>Eukaryota</taxon>
        <taxon>Fungi</taxon>
        <taxon>Dikarya</taxon>
        <taxon>Ascomycota</taxon>
        <taxon>Pezizomycotina</taxon>
        <taxon>Eurotiomycetes</taxon>
        <taxon>Eurotiomycetidae</taxon>
        <taxon>Eurotiales</taxon>
        <taxon>Aspergillaceae</taxon>
        <taxon>Aspergillus</taxon>
        <taxon>Aspergillus subgen. Circumdati</taxon>
    </lineage>
</organism>
<dbReference type="InterPro" id="IPR002575">
    <property type="entry name" value="Aminoglycoside_PTrfase"/>
</dbReference>